<dbReference type="OrthoDB" id="10388092at2759"/>
<feature type="region of interest" description="Disordered" evidence="1">
    <location>
        <begin position="155"/>
        <end position="182"/>
    </location>
</feature>
<protein>
    <submittedName>
        <fullName evidence="2">Uncharacterized protein</fullName>
    </submittedName>
</protein>
<dbReference type="AlphaFoldDB" id="A0A4Z1HFY8"/>
<accession>A0A4Z1HFY8</accession>
<comment type="caution">
    <text evidence="2">The sequence shown here is derived from an EMBL/GenBank/DDBJ whole genome shotgun (WGS) entry which is preliminary data.</text>
</comment>
<organism evidence="2 3">
    <name type="scientific">Botryotinia narcissicola</name>
    <dbReference type="NCBI Taxonomy" id="278944"/>
    <lineage>
        <taxon>Eukaryota</taxon>
        <taxon>Fungi</taxon>
        <taxon>Dikarya</taxon>
        <taxon>Ascomycota</taxon>
        <taxon>Pezizomycotina</taxon>
        <taxon>Leotiomycetes</taxon>
        <taxon>Helotiales</taxon>
        <taxon>Sclerotiniaceae</taxon>
        <taxon>Botryotinia</taxon>
    </lineage>
</organism>
<keyword evidence="3" id="KW-1185">Reference proteome</keyword>
<gene>
    <name evidence="2" type="ORF">BOTNAR_0498g00030</name>
</gene>
<evidence type="ECO:0000313" key="2">
    <source>
        <dbReference type="EMBL" id="TGO47996.1"/>
    </source>
</evidence>
<reference evidence="2 3" key="1">
    <citation type="submission" date="2017-12" db="EMBL/GenBank/DDBJ databases">
        <title>Comparative genomics of Botrytis spp.</title>
        <authorList>
            <person name="Valero-Jimenez C.A."/>
            <person name="Tapia P."/>
            <person name="Veloso J."/>
            <person name="Silva-Moreno E."/>
            <person name="Staats M."/>
            <person name="Valdes J.H."/>
            <person name="Van Kan J.A.L."/>
        </authorList>
    </citation>
    <scope>NUCLEOTIDE SEQUENCE [LARGE SCALE GENOMIC DNA]</scope>
    <source>
        <strain evidence="2 3">MUCL2120</strain>
    </source>
</reference>
<dbReference type="Proteomes" id="UP000297452">
    <property type="component" value="Unassembled WGS sequence"/>
</dbReference>
<feature type="compositionally biased region" description="Low complexity" evidence="1">
    <location>
        <begin position="156"/>
        <end position="174"/>
    </location>
</feature>
<dbReference type="EMBL" id="PQXJ01000498">
    <property type="protein sequence ID" value="TGO47996.1"/>
    <property type="molecule type" value="Genomic_DNA"/>
</dbReference>
<sequence>MVCPYSPGDYHSLHTGKPMISMLTHKWHTCDATYSPYIHFVSILNSICIFKMSDPSTEALFNASIIPNTYPTIALGTPTQTNQPSSPIQTHMDISSPIRQTTQSLNAAFKAGDLNSLDDPFATQLSNAEFPAKSHRPFLQDRKRAPPLPRTIITNTEGLTSTQLQLETQSQKQGTSSSLRPP</sequence>
<evidence type="ECO:0000313" key="3">
    <source>
        <dbReference type="Proteomes" id="UP000297452"/>
    </source>
</evidence>
<evidence type="ECO:0000256" key="1">
    <source>
        <dbReference type="SAM" id="MobiDB-lite"/>
    </source>
</evidence>
<name>A0A4Z1HFY8_9HELO</name>
<proteinExistence type="predicted"/>